<evidence type="ECO:0000313" key="3">
    <source>
        <dbReference type="Proteomes" id="UP001164746"/>
    </source>
</evidence>
<gene>
    <name evidence="2" type="ORF">MAR_032072</name>
</gene>
<dbReference type="PANTHER" id="PTHR46579:SF1">
    <property type="entry name" value="F5_8 TYPE C DOMAIN-CONTAINING PROTEIN"/>
    <property type="match status" value="1"/>
</dbReference>
<feature type="compositionally biased region" description="Polar residues" evidence="1">
    <location>
        <begin position="72"/>
        <end position="92"/>
    </location>
</feature>
<feature type="region of interest" description="Disordered" evidence="1">
    <location>
        <begin position="72"/>
        <end position="94"/>
    </location>
</feature>
<evidence type="ECO:0000313" key="2">
    <source>
        <dbReference type="EMBL" id="WAR17478.1"/>
    </source>
</evidence>
<reference evidence="2" key="1">
    <citation type="submission" date="2022-11" db="EMBL/GenBank/DDBJ databases">
        <title>Centuries of genome instability and evolution in soft-shell clam transmissible cancer (bioRxiv).</title>
        <authorList>
            <person name="Hart S.F.M."/>
            <person name="Yonemitsu M.A."/>
            <person name="Giersch R.M."/>
            <person name="Beal B.F."/>
            <person name="Arriagada G."/>
            <person name="Davis B.W."/>
            <person name="Ostrander E.A."/>
            <person name="Goff S.P."/>
            <person name="Metzger M.J."/>
        </authorList>
    </citation>
    <scope>NUCLEOTIDE SEQUENCE</scope>
    <source>
        <strain evidence="2">MELC-2E11</strain>
        <tissue evidence="2">Siphon/mantle</tissue>
    </source>
</reference>
<evidence type="ECO:0000256" key="1">
    <source>
        <dbReference type="SAM" id="MobiDB-lite"/>
    </source>
</evidence>
<keyword evidence="3" id="KW-1185">Reference proteome</keyword>
<dbReference type="PANTHER" id="PTHR46579">
    <property type="entry name" value="F5/8 TYPE C DOMAIN-CONTAINING PROTEIN-RELATED"/>
    <property type="match status" value="1"/>
</dbReference>
<sequence>MRKRKLIHEETNKEIGPSPAKLVKDEASVDLFPKENSGNACDENLADLSVQVQEIFDTASKCSMSDIDSDSVCTSSSPEVENDSLNDSVSADTESEISDHEHLTYILRYNCSKASFESLISLVKAFNSNSDVTKDLTYNKIFLEVGYSKYKIIHYCQICLNRFPDDVDIFNCSTESCNGLRYIGDVTKQIDPKRKPNAFFIICDVAWQLKLLLERDGILQEILRNKAKAKDVNTSMSDIYQGTAYQSMYKYGNFLFSLYNLNGIINTDGIPLYSSSRVKLWPVYVSVNELSIFNRFSRGNTLLAGIWQGTGNPPFLQYLLSIAEELTSVYETGEQVVTNDGMKVVKLCVCLATMDLQAKAYATYMTMHNGAFGCITCEEQGETVKQGKGYSRCYPYRSPDQRPYVRDSDDIKLVKSPAATSGKRIKGIVGPSAFIAMPWFDMVNGMTPDYMHSVLMGVCKHLLYLWVSPTQSGKPYFVGNFIQRLPRDLENHYGHLKATELQIWLLFYAYPCLQGILENKYLRRFCSLSEGIHILLGDSITPGELDRAEKLLDDFYKTFTDLYSPGSSGLNVHNIGAHLVYYVMGCFGFEDNNAEVLKSVHGTGDVTRQIINYRFVYQN</sequence>
<organism evidence="2 3">
    <name type="scientific">Mya arenaria</name>
    <name type="common">Soft-shell clam</name>
    <dbReference type="NCBI Taxonomy" id="6604"/>
    <lineage>
        <taxon>Eukaryota</taxon>
        <taxon>Metazoa</taxon>
        <taxon>Spiralia</taxon>
        <taxon>Lophotrochozoa</taxon>
        <taxon>Mollusca</taxon>
        <taxon>Bivalvia</taxon>
        <taxon>Autobranchia</taxon>
        <taxon>Heteroconchia</taxon>
        <taxon>Euheterodonta</taxon>
        <taxon>Imparidentia</taxon>
        <taxon>Neoheterodontei</taxon>
        <taxon>Myida</taxon>
        <taxon>Myoidea</taxon>
        <taxon>Myidae</taxon>
        <taxon>Mya</taxon>
    </lineage>
</organism>
<evidence type="ECO:0008006" key="4">
    <source>
        <dbReference type="Google" id="ProtNLM"/>
    </source>
</evidence>
<protein>
    <recommendedName>
        <fullName evidence="4">Helitron helicase-like domain-containing protein</fullName>
    </recommendedName>
</protein>
<proteinExistence type="predicted"/>
<accession>A0ABY7F5K3</accession>
<dbReference type="Proteomes" id="UP001164746">
    <property type="component" value="Chromosome 10"/>
</dbReference>
<dbReference type="EMBL" id="CP111021">
    <property type="protein sequence ID" value="WAR17478.1"/>
    <property type="molecule type" value="Genomic_DNA"/>
</dbReference>
<name>A0ABY7F5K3_MYAAR</name>